<keyword evidence="3" id="KW-1185">Reference proteome</keyword>
<evidence type="ECO:0000313" key="1">
    <source>
        <dbReference type="EMBL" id="KRF98117.1"/>
    </source>
</evidence>
<dbReference type="Proteomes" id="UP000007798">
    <property type="component" value="Unassembled WGS sequence"/>
</dbReference>
<name>A0A0Q9WZK4_DROWI</name>
<sequence length="61" mass="6954">MVAMESRESFVPKNANIKLSWARSPYHIFTLISITANIWFQRFSRSASTKAFLKIASTSSK</sequence>
<reference evidence="2" key="4">
    <citation type="submission" date="2015-11" db="EMBL/GenBank/DDBJ databases">
        <authorList>
            <consortium name="FlyBase"/>
        </authorList>
    </citation>
    <scope>NUCLEOTIDE SEQUENCE</scope>
    <source>
        <strain evidence="2">TSC#14030-0811.24</strain>
    </source>
</reference>
<reference evidence="2" key="1">
    <citation type="submission" date="2006-08" db="EMBL/GenBank/DDBJ databases">
        <authorList>
            <person name="Qian G."/>
            <person name="Yu M."/>
        </authorList>
    </citation>
    <scope>NUCLEOTIDE SEQUENCE</scope>
    <source>
        <strain evidence="2">TSC#14030-0811.24</strain>
    </source>
</reference>
<organism evidence="2 3">
    <name type="scientific">Drosophila willistoni</name>
    <name type="common">Fruit fly</name>
    <dbReference type="NCBI Taxonomy" id="7260"/>
    <lineage>
        <taxon>Eukaryota</taxon>
        <taxon>Metazoa</taxon>
        <taxon>Ecdysozoa</taxon>
        <taxon>Arthropoda</taxon>
        <taxon>Hexapoda</taxon>
        <taxon>Insecta</taxon>
        <taxon>Pterygota</taxon>
        <taxon>Neoptera</taxon>
        <taxon>Endopterygota</taxon>
        <taxon>Diptera</taxon>
        <taxon>Brachycera</taxon>
        <taxon>Muscomorpha</taxon>
        <taxon>Ephydroidea</taxon>
        <taxon>Drosophilidae</taxon>
        <taxon>Drosophila</taxon>
        <taxon>Sophophora</taxon>
    </lineage>
</organism>
<dbReference type="EMBL" id="CH963850">
    <property type="protein sequence ID" value="KRF98118.1"/>
    <property type="molecule type" value="Genomic_DNA"/>
</dbReference>
<dbReference type="AlphaFoldDB" id="A0A0Q9WZK4"/>
<dbReference type="EMBL" id="CH963850">
    <property type="protein sequence ID" value="KRF98117.1"/>
    <property type="molecule type" value="Genomic_DNA"/>
</dbReference>
<accession>A0A0Q9WZK4</accession>
<gene>
    <name evidence="2" type="primary">Dwil\GK27638</name>
    <name evidence="1" type="synonym">Dwil\GK27278</name>
    <name evidence="1" type="ORF">Dwil_GK27278</name>
    <name evidence="2" type="ORF">Dwil_GK27638</name>
</gene>
<proteinExistence type="predicted"/>
<evidence type="ECO:0000313" key="2">
    <source>
        <dbReference type="EMBL" id="KRF98118.1"/>
    </source>
</evidence>
<reference evidence="2 3" key="2">
    <citation type="journal article" date="2007" name="Nature">
        <title>Evolution of genes and genomes on the Drosophila phylogeny.</title>
        <authorList>
            <consortium name="Drosophila 12 Genomes Consortium"/>
            <person name="Clark A.G."/>
            <person name="Eisen M.B."/>
            <person name="Smith D.R."/>
            <person name="Bergman C.M."/>
            <person name="Oliver B."/>
            <person name="Markow T.A."/>
            <person name="Kaufman T.C."/>
            <person name="Kellis M."/>
            <person name="Gelbart W."/>
            <person name="Iyer V.N."/>
            <person name="Pollard D.A."/>
            <person name="Sackton T.B."/>
            <person name="Larracuente A.M."/>
            <person name="Singh N.D."/>
            <person name="Abad J.P."/>
            <person name="Abt D.N."/>
            <person name="Adryan B."/>
            <person name="Aguade M."/>
            <person name="Akashi H."/>
            <person name="Anderson W.W."/>
            <person name="Aquadro C.F."/>
            <person name="Ardell D.H."/>
            <person name="Arguello R."/>
            <person name="Artieri C.G."/>
            <person name="Barbash D.A."/>
            <person name="Barker D."/>
            <person name="Barsanti P."/>
            <person name="Batterham P."/>
            <person name="Batzoglou S."/>
            <person name="Begun D."/>
            <person name="Bhutkar A."/>
            <person name="Blanco E."/>
            <person name="Bosak S.A."/>
            <person name="Bradley R.K."/>
            <person name="Brand A.D."/>
            <person name="Brent M.R."/>
            <person name="Brooks A.N."/>
            <person name="Brown R.H."/>
            <person name="Butlin R.K."/>
            <person name="Caggese C."/>
            <person name="Calvi B.R."/>
            <person name="Bernardo de Carvalho A."/>
            <person name="Caspi A."/>
            <person name="Castrezana S."/>
            <person name="Celniker S.E."/>
            <person name="Chang J.L."/>
            <person name="Chapple C."/>
            <person name="Chatterji S."/>
            <person name="Chinwalla A."/>
            <person name="Civetta A."/>
            <person name="Clifton S.W."/>
            <person name="Comeron J.M."/>
            <person name="Costello J.C."/>
            <person name="Coyne J.A."/>
            <person name="Daub J."/>
            <person name="David R.G."/>
            <person name="Delcher A.L."/>
            <person name="Delehaunty K."/>
            <person name="Do C.B."/>
            <person name="Ebling H."/>
            <person name="Edwards K."/>
            <person name="Eickbush T."/>
            <person name="Evans J.D."/>
            <person name="Filipski A."/>
            <person name="Findeiss S."/>
            <person name="Freyhult E."/>
            <person name="Fulton L."/>
            <person name="Fulton R."/>
            <person name="Garcia A.C."/>
            <person name="Gardiner A."/>
            <person name="Garfield D.A."/>
            <person name="Garvin B.E."/>
            <person name="Gibson G."/>
            <person name="Gilbert D."/>
            <person name="Gnerre S."/>
            <person name="Godfrey J."/>
            <person name="Good R."/>
            <person name="Gotea V."/>
            <person name="Gravely B."/>
            <person name="Greenberg A.J."/>
            <person name="Griffiths-Jones S."/>
            <person name="Gross S."/>
            <person name="Guigo R."/>
            <person name="Gustafson E.A."/>
            <person name="Haerty W."/>
            <person name="Hahn M.W."/>
            <person name="Halligan D.L."/>
            <person name="Halpern A.L."/>
            <person name="Halter G.M."/>
            <person name="Han M.V."/>
            <person name="Heger A."/>
            <person name="Hillier L."/>
            <person name="Hinrichs A.S."/>
            <person name="Holmes I."/>
            <person name="Hoskins R.A."/>
            <person name="Hubisz M.J."/>
            <person name="Hultmark D."/>
            <person name="Huntley M.A."/>
            <person name="Jaffe D.B."/>
            <person name="Jagadeeshan S."/>
            <person name="Jeck W.R."/>
            <person name="Johnson J."/>
            <person name="Jones C.D."/>
            <person name="Jordan W.C."/>
            <person name="Karpen G.H."/>
            <person name="Kataoka E."/>
            <person name="Keightley P.D."/>
            <person name="Kheradpour P."/>
            <person name="Kirkness E.F."/>
            <person name="Koerich L.B."/>
            <person name="Kristiansen K."/>
            <person name="Kudrna D."/>
            <person name="Kulathinal R.J."/>
            <person name="Kumar S."/>
            <person name="Kwok R."/>
            <person name="Lander E."/>
            <person name="Langley C.H."/>
            <person name="Lapoint R."/>
            <person name="Lazzaro B.P."/>
            <person name="Lee S.J."/>
            <person name="Levesque L."/>
            <person name="Li R."/>
            <person name="Lin C.F."/>
            <person name="Lin M.F."/>
            <person name="Lindblad-Toh K."/>
            <person name="Llopart A."/>
            <person name="Long M."/>
            <person name="Low L."/>
            <person name="Lozovsky E."/>
            <person name="Lu J."/>
            <person name="Luo M."/>
            <person name="Machado C.A."/>
            <person name="Makalowski W."/>
            <person name="Marzo M."/>
            <person name="Matsuda M."/>
            <person name="Matzkin L."/>
            <person name="McAllister B."/>
            <person name="McBride C.S."/>
            <person name="McKernan B."/>
            <person name="McKernan K."/>
            <person name="Mendez-Lago M."/>
            <person name="Minx P."/>
            <person name="Mollenhauer M.U."/>
            <person name="Montooth K."/>
            <person name="Mount S.M."/>
            <person name="Mu X."/>
            <person name="Myers E."/>
            <person name="Negre B."/>
            <person name="Newfeld S."/>
            <person name="Nielsen R."/>
            <person name="Noor M.A."/>
            <person name="O'Grady P."/>
            <person name="Pachter L."/>
            <person name="Papaceit M."/>
            <person name="Parisi M.J."/>
            <person name="Parisi M."/>
            <person name="Parts L."/>
            <person name="Pedersen J.S."/>
            <person name="Pesole G."/>
            <person name="Phillippy A.M."/>
            <person name="Ponting C.P."/>
            <person name="Pop M."/>
            <person name="Porcelli D."/>
            <person name="Powell J.R."/>
            <person name="Prohaska S."/>
            <person name="Pruitt K."/>
            <person name="Puig M."/>
            <person name="Quesneville H."/>
            <person name="Ram K.R."/>
            <person name="Rand D."/>
            <person name="Rasmussen M.D."/>
            <person name="Reed L.K."/>
            <person name="Reenan R."/>
            <person name="Reily A."/>
            <person name="Remington K.A."/>
            <person name="Rieger T.T."/>
            <person name="Ritchie M.G."/>
            <person name="Robin C."/>
            <person name="Rogers Y.H."/>
            <person name="Rohde C."/>
            <person name="Rozas J."/>
            <person name="Rubenfield M.J."/>
            <person name="Ruiz A."/>
            <person name="Russo S."/>
            <person name="Salzberg S.L."/>
            <person name="Sanchez-Gracia A."/>
            <person name="Saranga D.J."/>
            <person name="Sato H."/>
            <person name="Schaeffer S.W."/>
            <person name="Schatz M.C."/>
            <person name="Schlenke T."/>
            <person name="Schwartz R."/>
            <person name="Segarra C."/>
            <person name="Singh R.S."/>
            <person name="Sirot L."/>
            <person name="Sirota M."/>
            <person name="Sisneros N.B."/>
            <person name="Smith C.D."/>
            <person name="Smith T.F."/>
            <person name="Spieth J."/>
            <person name="Stage D.E."/>
            <person name="Stark A."/>
            <person name="Stephan W."/>
            <person name="Strausberg R.L."/>
            <person name="Strempel S."/>
            <person name="Sturgill D."/>
            <person name="Sutton G."/>
            <person name="Sutton G.G."/>
            <person name="Tao W."/>
            <person name="Teichmann S."/>
            <person name="Tobari Y.N."/>
            <person name="Tomimura Y."/>
            <person name="Tsolas J.M."/>
            <person name="Valente V.L."/>
            <person name="Venter E."/>
            <person name="Venter J.C."/>
            <person name="Vicario S."/>
            <person name="Vieira F.G."/>
            <person name="Vilella A.J."/>
            <person name="Villasante A."/>
            <person name="Walenz B."/>
            <person name="Wang J."/>
            <person name="Wasserman M."/>
            <person name="Watts T."/>
            <person name="Wilson D."/>
            <person name="Wilson R.K."/>
            <person name="Wing R.A."/>
            <person name="Wolfner M.F."/>
            <person name="Wong A."/>
            <person name="Wong G.K."/>
            <person name="Wu C.I."/>
            <person name="Wu G."/>
            <person name="Yamamoto D."/>
            <person name="Yang H.P."/>
            <person name="Yang S.P."/>
            <person name="Yorke J.A."/>
            <person name="Yoshida K."/>
            <person name="Zdobnov E."/>
            <person name="Zhang P."/>
            <person name="Zhang Y."/>
            <person name="Zimin A.V."/>
            <person name="Baldwin J."/>
            <person name="Abdouelleil A."/>
            <person name="Abdulkadir J."/>
            <person name="Abebe A."/>
            <person name="Abera B."/>
            <person name="Abreu J."/>
            <person name="Acer S.C."/>
            <person name="Aftuck L."/>
            <person name="Alexander A."/>
            <person name="An P."/>
            <person name="Anderson E."/>
            <person name="Anderson S."/>
            <person name="Arachi H."/>
            <person name="Azer M."/>
            <person name="Bachantsang P."/>
            <person name="Barry A."/>
            <person name="Bayul T."/>
            <person name="Berlin A."/>
            <person name="Bessette D."/>
            <person name="Bloom T."/>
            <person name="Blye J."/>
            <person name="Boguslavskiy L."/>
            <person name="Bonnet C."/>
            <person name="Boukhgalter B."/>
            <person name="Bourzgui I."/>
            <person name="Brown A."/>
            <person name="Cahill P."/>
            <person name="Channer S."/>
            <person name="Cheshatsang Y."/>
            <person name="Chuda L."/>
            <person name="Citroen M."/>
            <person name="Collymore A."/>
            <person name="Cooke P."/>
            <person name="Costello M."/>
            <person name="D'Aco K."/>
            <person name="Daza R."/>
            <person name="De Haan G."/>
            <person name="DeGray S."/>
            <person name="DeMaso C."/>
            <person name="Dhargay N."/>
            <person name="Dooley K."/>
            <person name="Dooley E."/>
            <person name="Doricent M."/>
            <person name="Dorje P."/>
            <person name="Dorjee K."/>
            <person name="Dupes A."/>
            <person name="Elong R."/>
            <person name="Falk J."/>
            <person name="Farina A."/>
            <person name="Faro S."/>
            <person name="Ferguson D."/>
            <person name="Fisher S."/>
            <person name="Foley C.D."/>
            <person name="Franke A."/>
            <person name="Friedrich D."/>
            <person name="Gadbois L."/>
            <person name="Gearin G."/>
            <person name="Gearin C.R."/>
            <person name="Giannoukos G."/>
            <person name="Goode T."/>
            <person name="Graham J."/>
            <person name="Grandbois E."/>
            <person name="Grewal S."/>
            <person name="Gyaltsen K."/>
            <person name="Hafez N."/>
            <person name="Hagos B."/>
            <person name="Hall J."/>
            <person name="Henson C."/>
            <person name="Hollinger A."/>
            <person name="Honan T."/>
            <person name="Huard M.D."/>
            <person name="Hughes L."/>
            <person name="Hurhula B."/>
            <person name="Husby M.E."/>
            <person name="Kamat A."/>
            <person name="Kanga B."/>
            <person name="Kashin S."/>
            <person name="Khazanovich D."/>
            <person name="Kisner P."/>
            <person name="Lance K."/>
            <person name="Lara M."/>
            <person name="Lee W."/>
            <person name="Lennon N."/>
            <person name="Letendre F."/>
            <person name="LeVine R."/>
            <person name="Lipovsky A."/>
            <person name="Liu X."/>
            <person name="Liu J."/>
            <person name="Liu S."/>
            <person name="Lokyitsang T."/>
            <person name="Lokyitsang Y."/>
            <person name="Lubonja R."/>
            <person name="Lui A."/>
            <person name="MacDonald P."/>
            <person name="Magnisalis V."/>
            <person name="Maru K."/>
            <person name="Matthews C."/>
            <person name="McCusker W."/>
            <person name="McDonough S."/>
            <person name="Mehta T."/>
            <person name="Meldrim J."/>
            <person name="Meneus L."/>
            <person name="Mihai O."/>
            <person name="Mihalev A."/>
            <person name="Mihova T."/>
            <person name="Mittelman R."/>
            <person name="Mlenga V."/>
            <person name="Montmayeur A."/>
            <person name="Mulrain L."/>
            <person name="Navidi A."/>
            <person name="Naylor J."/>
            <person name="Negash T."/>
            <person name="Nguyen T."/>
            <person name="Nguyen N."/>
            <person name="Nicol R."/>
            <person name="Norbu C."/>
            <person name="Norbu N."/>
            <person name="Novod N."/>
            <person name="O'Neill B."/>
            <person name="Osman S."/>
            <person name="Markiewicz E."/>
            <person name="Oyono O.L."/>
            <person name="Patti C."/>
            <person name="Phunkhang P."/>
            <person name="Pierre F."/>
            <person name="Priest M."/>
            <person name="Raghuraman S."/>
            <person name="Rege F."/>
            <person name="Reyes R."/>
            <person name="Rise C."/>
            <person name="Rogov P."/>
            <person name="Ross K."/>
            <person name="Ryan E."/>
            <person name="Settipalli S."/>
            <person name="Shea T."/>
            <person name="Sherpa N."/>
            <person name="Shi L."/>
            <person name="Shih D."/>
            <person name="Sparrow T."/>
            <person name="Spaulding J."/>
            <person name="Stalker J."/>
            <person name="Stange-Thomann N."/>
            <person name="Stavropoulos S."/>
            <person name="Stone C."/>
            <person name="Strader C."/>
            <person name="Tesfaye S."/>
            <person name="Thomson T."/>
            <person name="Thoulutsang Y."/>
            <person name="Thoulutsang D."/>
            <person name="Topham K."/>
            <person name="Topping I."/>
            <person name="Tsamla T."/>
            <person name="Vassiliev H."/>
            <person name="Vo A."/>
            <person name="Wangchuk T."/>
            <person name="Wangdi T."/>
            <person name="Weiand M."/>
            <person name="Wilkinson J."/>
            <person name="Wilson A."/>
            <person name="Yadav S."/>
            <person name="Young G."/>
            <person name="Yu Q."/>
            <person name="Zembek L."/>
            <person name="Zhong D."/>
            <person name="Zimmer A."/>
            <person name="Zwirko Z."/>
            <person name="Jaffe D.B."/>
            <person name="Alvarez P."/>
            <person name="Brockman W."/>
            <person name="Butler J."/>
            <person name="Chin C."/>
            <person name="Gnerre S."/>
            <person name="Grabherr M."/>
            <person name="Kleber M."/>
            <person name="Mauceli E."/>
            <person name="MacCallum I."/>
        </authorList>
    </citation>
    <scope>NUCLEOTIDE SEQUENCE [LARGE SCALE GENOMIC DNA]</scope>
    <source>
        <strain evidence="2">TSC#14030-0811.24</strain>
        <strain evidence="3">Tucson 14030-0811.24</strain>
    </source>
</reference>
<evidence type="ECO:0000313" key="3">
    <source>
        <dbReference type="Proteomes" id="UP000007798"/>
    </source>
</evidence>
<protein>
    <submittedName>
        <fullName evidence="2">Uncharacterized protein</fullName>
    </submittedName>
</protein>
<dbReference type="InParanoid" id="A0A0Q9WZK4"/>
<reference evidence="2" key="3">
    <citation type="journal article" date="2008" name="Bioinformatics">
        <title>Assembly reconciliation.</title>
        <authorList>
            <person name="Zimin A.V."/>
            <person name="Smith D.R."/>
            <person name="Sutton G."/>
            <person name="Yorke J.A."/>
        </authorList>
    </citation>
    <scope>NUCLEOTIDE SEQUENCE</scope>
    <source>
        <strain evidence="2">TSC#14030-0811.24</strain>
    </source>
</reference>